<sequence length="75" mass="8587">GHRLPEQRGKREWGSWDQTRPLVAERGNRGVRNREGALAAGSEEKPGGRRIGKHRGTDRRGDREEKLKGRREKTC</sequence>
<evidence type="ECO:0000313" key="2">
    <source>
        <dbReference type="EMBL" id="GCC42910.1"/>
    </source>
</evidence>
<keyword evidence="3" id="KW-1185">Reference proteome</keyword>
<accession>A0A401TJS6</accession>
<feature type="compositionally biased region" description="Basic and acidic residues" evidence="1">
    <location>
        <begin position="58"/>
        <end position="75"/>
    </location>
</feature>
<protein>
    <submittedName>
        <fullName evidence="2">Uncharacterized protein</fullName>
    </submittedName>
</protein>
<evidence type="ECO:0000313" key="3">
    <source>
        <dbReference type="Proteomes" id="UP000287033"/>
    </source>
</evidence>
<dbReference type="EMBL" id="BEZZ01096481">
    <property type="protein sequence ID" value="GCC42910.1"/>
    <property type="molecule type" value="Genomic_DNA"/>
</dbReference>
<feature type="compositionally biased region" description="Basic residues" evidence="1">
    <location>
        <begin position="48"/>
        <end position="57"/>
    </location>
</feature>
<gene>
    <name evidence="2" type="ORF">chiPu_0027157</name>
</gene>
<feature type="compositionally biased region" description="Basic and acidic residues" evidence="1">
    <location>
        <begin position="1"/>
        <end position="14"/>
    </location>
</feature>
<dbReference type="AlphaFoldDB" id="A0A401TJS6"/>
<feature type="region of interest" description="Disordered" evidence="1">
    <location>
        <begin position="1"/>
        <end position="75"/>
    </location>
</feature>
<dbReference type="Proteomes" id="UP000287033">
    <property type="component" value="Unassembled WGS sequence"/>
</dbReference>
<feature type="compositionally biased region" description="Basic and acidic residues" evidence="1">
    <location>
        <begin position="26"/>
        <end position="35"/>
    </location>
</feature>
<name>A0A401TJS6_CHIPU</name>
<reference evidence="2 3" key="1">
    <citation type="journal article" date="2018" name="Nat. Ecol. Evol.">
        <title>Shark genomes provide insights into elasmobranch evolution and the origin of vertebrates.</title>
        <authorList>
            <person name="Hara Y"/>
            <person name="Yamaguchi K"/>
            <person name="Onimaru K"/>
            <person name="Kadota M"/>
            <person name="Koyanagi M"/>
            <person name="Keeley SD"/>
            <person name="Tatsumi K"/>
            <person name="Tanaka K"/>
            <person name="Motone F"/>
            <person name="Kageyama Y"/>
            <person name="Nozu R"/>
            <person name="Adachi N"/>
            <person name="Nishimura O"/>
            <person name="Nakagawa R"/>
            <person name="Tanegashima C"/>
            <person name="Kiyatake I"/>
            <person name="Matsumoto R"/>
            <person name="Murakumo K"/>
            <person name="Nishida K"/>
            <person name="Terakita A"/>
            <person name="Kuratani S"/>
            <person name="Sato K"/>
            <person name="Hyodo S Kuraku.S."/>
        </authorList>
    </citation>
    <scope>NUCLEOTIDE SEQUENCE [LARGE SCALE GENOMIC DNA]</scope>
</reference>
<proteinExistence type="predicted"/>
<evidence type="ECO:0000256" key="1">
    <source>
        <dbReference type="SAM" id="MobiDB-lite"/>
    </source>
</evidence>
<organism evidence="2 3">
    <name type="scientific">Chiloscyllium punctatum</name>
    <name type="common">Brownbanded bambooshark</name>
    <name type="synonym">Hemiscyllium punctatum</name>
    <dbReference type="NCBI Taxonomy" id="137246"/>
    <lineage>
        <taxon>Eukaryota</taxon>
        <taxon>Metazoa</taxon>
        <taxon>Chordata</taxon>
        <taxon>Craniata</taxon>
        <taxon>Vertebrata</taxon>
        <taxon>Chondrichthyes</taxon>
        <taxon>Elasmobranchii</taxon>
        <taxon>Galeomorphii</taxon>
        <taxon>Galeoidea</taxon>
        <taxon>Orectolobiformes</taxon>
        <taxon>Hemiscylliidae</taxon>
        <taxon>Chiloscyllium</taxon>
    </lineage>
</organism>
<comment type="caution">
    <text evidence="2">The sequence shown here is derived from an EMBL/GenBank/DDBJ whole genome shotgun (WGS) entry which is preliminary data.</text>
</comment>
<feature type="non-terminal residue" evidence="2">
    <location>
        <position position="1"/>
    </location>
</feature>